<dbReference type="SUPFAM" id="SSF48452">
    <property type="entry name" value="TPR-like"/>
    <property type="match status" value="1"/>
</dbReference>
<proteinExistence type="predicted"/>
<feature type="domain" description="Glycosyltransferase 2-like" evidence="1">
    <location>
        <begin position="13"/>
        <end position="121"/>
    </location>
</feature>
<evidence type="ECO:0000313" key="2">
    <source>
        <dbReference type="EMBL" id="QHS93169.1"/>
    </source>
</evidence>
<accession>A0A6C0BNJ4</accession>
<dbReference type="Gene3D" id="3.90.550.10">
    <property type="entry name" value="Spore Coat Polysaccharide Biosynthesis Protein SpsA, Chain A"/>
    <property type="match status" value="1"/>
</dbReference>
<dbReference type="PANTHER" id="PTHR43630:SF2">
    <property type="entry name" value="GLYCOSYLTRANSFERASE"/>
    <property type="match status" value="1"/>
</dbReference>
<dbReference type="AlphaFoldDB" id="A0A6C0BNJ4"/>
<name>A0A6C0BNJ4_9ZZZZ</name>
<organism evidence="2">
    <name type="scientific">viral metagenome</name>
    <dbReference type="NCBI Taxonomy" id="1070528"/>
    <lineage>
        <taxon>unclassified sequences</taxon>
        <taxon>metagenomes</taxon>
        <taxon>organismal metagenomes</taxon>
    </lineage>
</organism>
<dbReference type="InterPro" id="IPR001173">
    <property type="entry name" value="Glyco_trans_2-like"/>
</dbReference>
<dbReference type="InterPro" id="IPR029044">
    <property type="entry name" value="Nucleotide-diphossugar_trans"/>
</dbReference>
<dbReference type="SUPFAM" id="SSF53448">
    <property type="entry name" value="Nucleotide-diphospho-sugar transferases"/>
    <property type="match status" value="1"/>
</dbReference>
<dbReference type="Pfam" id="PF00535">
    <property type="entry name" value="Glycos_transf_2"/>
    <property type="match status" value="1"/>
</dbReference>
<dbReference type="InterPro" id="IPR011990">
    <property type="entry name" value="TPR-like_helical_dom_sf"/>
</dbReference>
<dbReference type="PANTHER" id="PTHR43630">
    <property type="entry name" value="POLY-BETA-1,6-N-ACETYL-D-GLUCOSAMINE SYNTHASE"/>
    <property type="match status" value="1"/>
</dbReference>
<dbReference type="Gene3D" id="1.25.40.10">
    <property type="entry name" value="Tetratricopeptide repeat domain"/>
    <property type="match status" value="1"/>
</dbReference>
<reference evidence="2" key="1">
    <citation type="journal article" date="2020" name="Nature">
        <title>Giant virus diversity and host interactions through global metagenomics.</title>
        <authorList>
            <person name="Schulz F."/>
            <person name="Roux S."/>
            <person name="Paez-Espino D."/>
            <person name="Jungbluth S."/>
            <person name="Walsh D.A."/>
            <person name="Denef V.J."/>
            <person name="McMahon K.D."/>
            <person name="Konstantinidis K.T."/>
            <person name="Eloe-Fadrosh E.A."/>
            <person name="Kyrpides N.C."/>
            <person name="Woyke T."/>
        </authorList>
    </citation>
    <scope>NUCLEOTIDE SEQUENCE</scope>
    <source>
        <strain evidence="2">GVMAG-M-3300017651-5</strain>
    </source>
</reference>
<protein>
    <recommendedName>
        <fullName evidence="1">Glycosyltransferase 2-like domain-containing protein</fullName>
    </recommendedName>
</protein>
<sequence>MIIEELSSISICLFMIVRNESKIITRLLDSTKDIIDSCLIVDTGSTDDTVTIIEQWLESNNIEGKVVSHPWKNFGFNRTQSYQLAKEAYPNVSHYLTLDADFILKMDITKSELYDQLRSKARCYSILQDNKYMQYYNIRFLSNEYIWKCVGPTHEYWDTDPSSHSVTRLQGIKIDDINDGGSKSDKTTRDIRLLTEALDDPETDDTPGLRSRYLYYLARSKHDLGMFNEAINYFKMSADLTYSPEEKYYTNYMIGVCLQNVGKYEEAIVQHLHAYSLRPSRFEALMGACTLLRQKGQYIVVHSLLKQALLSEPPAHDILFVDTSLREYKALMEMSYVAYRCGMYKDGYEANLRLLKNPNLSEQIHNVARGDIKFYEDALRIPQALRYK</sequence>
<dbReference type="SMART" id="SM00028">
    <property type="entry name" value="TPR"/>
    <property type="match status" value="2"/>
</dbReference>
<evidence type="ECO:0000259" key="1">
    <source>
        <dbReference type="Pfam" id="PF00535"/>
    </source>
</evidence>
<dbReference type="InterPro" id="IPR019734">
    <property type="entry name" value="TPR_rpt"/>
</dbReference>
<dbReference type="EMBL" id="MN739198">
    <property type="protein sequence ID" value="QHS93169.1"/>
    <property type="molecule type" value="Genomic_DNA"/>
</dbReference>